<protein>
    <submittedName>
        <fullName evidence="7">Lysoplasmalogenase</fullName>
    </submittedName>
</protein>
<name>A0A512HLH7_9HYPH</name>
<feature type="transmembrane region" description="Helical" evidence="6">
    <location>
        <begin position="142"/>
        <end position="170"/>
    </location>
</feature>
<comment type="similarity">
    <text evidence="2">Belongs to the TMEM86 family.</text>
</comment>
<comment type="subcellular location">
    <subcellularLocation>
        <location evidence="1">Membrane</location>
        <topology evidence="1">Multi-pass membrane protein</topology>
    </subcellularLocation>
</comment>
<reference evidence="7 8" key="1">
    <citation type="submission" date="2019-07" db="EMBL/GenBank/DDBJ databases">
        <title>Whole genome shotgun sequence of Rhizobium naphthalenivorans NBRC 107585.</title>
        <authorList>
            <person name="Hosoyama A."/>
            <person name="Uohara A."/>
            <person name="Ohji S."/>
            <person name="Ichikawa N."/>
        </authorList>
    </citation>
    <scope>NUCLEOTIDE SEQUENCE [LARGE SCALE GENOMIC DNA]</scope>
    <source>
        <strain evidence="7 8">NBRC 107585</strain>
    </source>
</reference>
<sequence>MEEVLAAITLALAALAGLTYFAILPKPSGHVRAVWKTLPVSMLALYAFLMNAPSPLVMALVLSALGDAFLAYDGKHNFAAALVSFLIAHVAYGWLFFMFGDRALVVAEIWRLGAAIVSVALVIALVAYLWRSAASLAPAVLAYATAIASMAVLSLSMPSLVVFAGVALFLSSDAVLSVQTFKMERTDPLWPFAAFYVWASYFGAQVGLTIALVALTA</sequence>
<keyword evidence="3 6" id="KW-0812">Transmembrane</keyword>
<feature type="transmembrane region" description="Helical" evidence="6">
    <location>
        <begin position="109"/>
        <end position="130"/>
    </location>
</feature>
<feature type="transmembrane region" description="Helical" evidence="6">
    <location>
        <begin position="190"/>
        <end position="215"/>
    </location>
</feature>
<dbReference type="Proteomes" id="UP000321717">
    <property type="component" value="Unassembled WGS sequence"/>
</dbReference>
<gene>
    <name evidence="7" type="ORF">RNA01_32380</name>
</gene>
<evidence type="ECO:0000256" key="2">
    <source>
        <dbReference type="ARBA" id="ARBA00007375"/>
    </source>
</evidence>
<keyword evidence="5 6" id="KW-0472">Membrane</keyword>
<evidence type="ECO:0000256" key="6">
    <source>
        <dbReference type="SAM" id="Phobius"/>
    </source>
</evidence>
<feature type="transmembrane region" description="Helical" evidence="6">
    <location>
        <begin position="78"/>
        <end position="97"/>
    </location>
</feature>
<dbReference type="InterPro" id="IPR012506">
    <property type="entry name" value="TMEM86B-like"/>
</dbReference>
<feature type="transmembrane region" description="Helical" evidence="6">
    <location>
        <begin position="45"/>
        <end position="66"/>
    </location>
</feature>
<organism evidence="7 8">
    <name type="scientific">Ciceribacter naphthalenivorans</name>
    <dbReference type="NCBI Taxonomy" id="1118451"/>
    <lineage>
        <taxon>Bacteria</taxon>
        <taxon>Pseudomonadati</taxon>
        <taxon>Pseudomonadota</taxon>
        <taxon>Alphaproteobacteria</taxon>
        <taxon>Hyphomicrobiales</taxon>
        <taxon>Rhizobiaceae</taxon>
        <taxon>Ciceribacter</taxon>
    </lineage>
</organism>
<dbReference type="AlphaFoldDB" id="A0A512HLH7"/>
<dbReference type="GO" id="GO:0016787">
    <property type="term" value="F:hydrolase activity"/>
    <property type="evidence" value="ECO:0007669"/>
    <property type="project" value="TreeGrafter"/>
</dbReference>
<dbReference type="OrthoDB" id="7266492at2"/>
<evidence type="ECO:0000256" key="1">
    <source>
        <dbReference type="ARBA" id="ARBA00004141"/>
    </source>
</evidence>
<dbReference type="PANTHER" id="PTHR31885:SF6">
    <property type="entry name" value="GH04784P"/>
    <property type="match status" value="1"/>
</dbReference>
<dbReference type="Pfam" id="PF07947">
    <property type="entry name" value="YhhN"/>
    <property type="match status" value="1"/>
</dbReference>
<accession>A0A512HLH7</accession>
<dbReference type="EMBL" id="BJZP01000018">
    <property type="protein sequence ID" value="GEO86306.1"/>
    <property type="molecule type" value="Genomic_DNA"/>
</dbReference>
<evidence type="ECO:0000313" key="8">
    <source>
        <dbReference type="Proteomes" id="UP000321717"/>
    </source>
</evidence>
<comment type="caution">
    <text evidence="7">The sequence shown here is derived from an EMBL/GenBank/DDBJ whole genome shotgun (WGS) entry which is preliminary data.</text>
</comment>
<dbReference type="GO" id="GO:0016020">
    <property type="term" value="C:membrane"/>
    <property type="evidence" value="ECO:0007669"/>
    <property type="project" value="UniProtKB-SubCell"/>
</dbReference>
<keyword evidence="8" id="KW-1185">Reference proteome</keyword>
<keyword evidence="4 6" id="KW-1133">Transmembrane helix</keyword>
<evidence type="ECO:0000256" key="3">
    <source>
        <dbReference type="ARBA" id="ARBA00022692"/>
    </source>
</evidence>
<proteinExistence type="inferred from homology"/>
<dbReference type="PANTHER" id="PTHR31885">
    <property type="entry name" value="GH04784P"/>
    <property type="match status" value="1"/>
</dbReference>
<evidence type="ECO:0000256" key="5">
    <source>
        <dbReference type="ARBA" id="ARBA00023136"/>
    </source>
</evidence>
<evidence type="ECO:0000313" key="7">
    <source>
        <dbReference type="EMBL" id="GEO86306.1"/>
    </source>
</evidence>
<dbReference type="RefSeq" id="WP_147181252.1">
    <property type="nucleotide sequence ID" value="NZ_BJZP01000018.1"/>
</dbReference>
<evidence type="ECO:0000256" key="4">
    <source>
        <dbReference type="ARBA" id="ARBA00022989"/>
    </source>
</evidence>